<dbReference type="Proteomes" id="UP001240171">
    <property type="component" value="Unassembled WGS sequence"/>
</dbReference>
<accession>A0ABT9C7S9</accession>
<gene>
    <name evidence="3" type="ORF">Q5741_02655</name>
</gene>
<dbReference type="SMART" id="SM00635">
    <property type="entry name" value="BID_2"/>
    <property type="match status" value="5"/>
</dbReference>
<evidence type="ECO:0000256" key="1">
    <source>
        <dbReference type="SAM" id="SignalP"/>
    </source>
</evidence>
<evidence type="ECO:0000259" key="2">
    <source>
        <dbReference type="SMART" id="SM00635"/>
    </source>
</evidence>
<name>A0ABT9C7S9_9BACL</name>
<feature type="domain" description="BIG2" evidence="2">
    <location>
        <begin position="206"/>
        <end position="287"/>
    </location>
</feature>
<dbReference type="EMBL" id="JAUQTB010000001">
    <property type="protein sequence ID" value="MDO7905313.1"/>
    <property type="molecule type" value="Genomic_DNA"/>
</dbReference>
<feature type="chain" id="PRO_5047493033" evidence="1">
    <location>
        <begin position="25"/>
        <end position="541"/>
    </location>
</feature>
<evidence type="ECO:0000313" key="4">
    <source>
        <dbReference type="Proteomes" id="UP001240171"/>
    </source>
</evidence>
<evidence type="ECO:0000313" key="3">
    <source>
        <dbReference type="EMBL" id="MDO7905313.1"/>
    </source>
</evidence>
<feature type="domain" description="BIG2" evidence="2">
    <location>
        <begin position="37"/>
        <end position="117"/>
    </location>
</feature>
<feature type="domain" description="BIG2" evidence="2">
    <location>
        <begin position="375"/>
        <end position="455"/>
    </location>
</feature>
<organism evidence="3 4">
    <name type="scientific">Paenibacillus lacisoli</name>
    <dbReference type="NCBI Taxonomy" id="3064525"/>
    <lineage>
        <taxon>Bacteria</taxon>
        <taxon>Bacillati</taxon>
        <taxon>Bacillota</taxon>
        <taxon>Bacilli</taxon>
        <taxon>Bacillales</taxon>
        <taxon>Paenibacillaceae</taxon>
        <taxon>Paenibacillus</taxon>
    </lineage>
</organism>
<protein>
    <submittedName>
        <fullName evidence="3">Tenascin</fullName>
    </submittedName>
</protein>
<proteinExistence type="predicted"/>
<dbReference type="Gene3D" id="2.60.40.1080">
    <property type="match status" value="5"/>
</dbReference>
<keyword evidence="4" id="KW-1185">Reference proteome</keyword>
<dbReference type="InterPro" id="IPR003343">
    <property type="entry name" value="Big_2"/>
</dbReference>
<feature type="signal peptide" evidence="1">
    <location>
        <begin position="1"/>
        <end position="24"/>
    </location>
</feature>
<reference evidence="3 4" key="1">
    <citation type="submission" date="2023-07" db="EMBL/GenBank/DDBJ databases">
        <title>Paenibacillus sp. JX-17 nov. isolated from soil.</title>
        <authorList>
            <person name="Wan Y."/>
            <person name="Liu B."/>
        </authorList>
    </citation>
    <scope>NUCLEOTIDE SEQUENCE [LARGE SCALE GENOMIC DNA]</scope>
    <source>
        <strain evidence="3 4">JX-17</strain>
    </source>
</reference>
<dbReference type="InterPro" id="IPR008964">
    <property type="entry name" value="Invasin/intimin_cell_adhesion"/>
</dbReference>
<sequence length="541" mass="55764">MMNRWRYISLLMVMVLALSSWVPAGVVRAEDTAGSIASLQWSVSANEKVLLGGGTKTISVWAVDASSIKKEVTAEALWSSSNPKVAEITAGVITPKAAGTVKITALYGGKQVVKSVTVAPGVKSITLSPGGSFTLFSGQEAQVAAAALGLTGDKKDVTANAVWTSSNPAVVGVDKGKLTAAGPGKAAVTASYLGKAVKLTIIVYAVPDKLTSSRSSLTLTTGDKLTLPSIYVTDASGKKINFSSETVWTVGDSSVLKLVNKQLTALKAGNTMLQANLAGRTLDIPVSVNMKIKALKSATTGYVMTAGQSAALPPVQALLADGQAIDVSSKVIWTGSAAGIALQDGKIHAVKAGNYTIKAMHLNKSLKIPVRVEPVVQELKVSSSSVSLNLKGSTAMKVTAVYTDGTKADVTSRMIWTSSNPSAAVLKGNSLKAAGIGESTLTGTYQNQNISVQVKVVPKLIKLEANVKSVSLTSGKSQQITVNAVYDTGEKKNVTSSVQWVSSKPAAAVVKEGAVTGAAKGTTVVKAMLGTNYVTIPVKVS</sequence>
<comment type="caution">
    <text evidence="3">The sequence shown here is derived from an EMBL/GenBank/DDBJ whole genome shotgun (WGS) entry which is preliminary data.</text>
</comment>
<dbReference type="SUPFAM" id="SSF49373">
    <property type="entry name" value="Invasin/intimin cell-adhesion fragments"/>
    <property type="match status" value="2"/>
</dbReference>
<feature type="domain" description="BIG2" evidence="2">
    <location>
        <begin position="121"/>
        <end position="200"/>
    </location>
</feature>
<feature type="domain" description="BIG2" evidence="2">
    <location>
        <begin position="457"/>
        <end position="539"/>
    </location>
</feature>
<keyword evidence="1" id="KW-0732">Signal</keyword>